<proteinExistence type="predicted"/>
<dbReference type="Proteomes" id="UP000821865">
    <property type="component" value="Chromosome 11"/>
</dbReference>
<reference evidence="1" key="1">
    <citation type="submission" date="2020-05" db="EMBL/GenBank/DDBJ databases">
        <title>Large-scale comparative analyses of tick genomes elucidate their genetic diversity and vector capacities.</title>
        <authorList>
            <person name="Jia N."/>
            <person name="Wang J."/>
            <person name="Shi W."/>
            <person name="Du L."/>
            <person name="Sun Y."/>
            <person name="Zhan W."/>
            <person name="Jiang J."/>
            <person name="Wang Q."/>
            <person name="Zhang B."/>
            <person name="Ji P."/>
            <person name="Sakyi L.B."/>
            <person name="Cui X."/>
            <person name="Yuan T."/>
            <person name="Jiang B."/>
            <person name="Yang W."/>
            <person name="Lam T.T.-Y."/>
            <person name="Chang Q."/>
            <person name="Ding S."/>
            <person name="Wang X."/>
            <person name="Zhu J."/>
            <person name="Ruan X."/>
            <person name="Zhao L."/>
            <person name="Wei J."/>
            <person name="Que T."/>
            <person name="Du C."/>
            <person name="Cheng J."/>
            <person name="Dai P."/>
            <person name="Han X."/>
            <person name="Huang E."/>
            <person name="Gao Y."/>
            <person name="Liu J."/>
            <person name="Shao H."/>
            <person name="Ye R."/>
            <person name="Li L."/>
            <person name="Wei W."/>
            <person name="Wang X."/>
            <person name="Wang C."/>
            <person name="Yang T."/>
            <person name="Huo Q."/>
            <person name="Li W."/>
            <person name="Guo W."/>
            <person name="Chen H."/>
            <person name="Zhou L."/>
            <person name="Ni X."/>
            <person name="Tian J."/>
            <person name="Zhou Y."/>
            <person name="Sheng Y."/>
            <person name="Liu T."/>
            <person name="Pan Y."/>
            <person name="Xia L."/>
            <person name="Li J."/>
            <person name="Zhao F."/>
            <person name="Cao W."/>
        </authorList>
    </citation>
    <scope>NUCLEOTIDE SEQUENCE</scope>
    <source>
        <strain evidence="1">Dsil-2018</strain>
    </source>
</reference>
<evidence type="ECO:0000313" key="2">
    <source>
        <dbReference type="Proteomes" id="UP000821865"/>
    </source>
</evidence>
<accession>A0ACB8DJS0</accession>
<organism evidence="1 2">
    <name type="scientific">Dermacentor silvarum</name>
    <name type="common">Tick</name>
    <dbReference type="NCBI Taxonomy" id="543639"/>
    <lineage>
        <taxon>Eukaryota</taxon>
        <taxon>Metazoa</taxon>
        <taxon>Ecdysozoa</taxon>
        <taxon>Arthropoda</taxon>
        <taxon>Chelicerata</taxon>
        <taxon>Arachnida</taxon>
        <taxon>Acari</taxon>
        <taxon>Parasitiformes</taxon>
        <taxon>Ixodida</taxon>
        <taxon>Ixodoidea</taxon>
        <taxon>Ixodidae</taxon>
        <taxon>Rhipicephalinae</taxon>
        <taxon>Dermacentor</taxon>
    </lineage>
</organism>
<keyword evidence="2" id="KW-1185">Reference proteome</keyword>
<name>A0ACB8DJS0_DERSI</name>
<dbReference type="EMBL" id="CM023480">
    <property type="protein sequence ID" value="KAH7970985.1"/>
    <property type="molecule type" value="Genomic_DNA"/>
</dbReference>
<gene>
    <name evidence="1" type="ORF">HPB49_017594</name>
</gene>
<comment type="caution">
    <text evidence="1">The sequence shown here is derived from an EMBL/GenBank/DDBJ whole genome shotgun (WGS) entry which is preliminary data.</text>
</comment>
<sequence>MQFVSVDVGTQSVRAALVTDKGRFLKTASRPLELWNPRPGFYQQSSDQIWNACCDAVKEVCREATDVSGIGFDATCSLVVLDDSGRPLTVSPKGNSGFAVDVDFFQTHVISASPTDPPSAGQSPRSEEGDLSEDGDAVIARFCAMIDRMPATSEERPVDTEDEETLSSVSENTAVAAALPADLGSRVQS</sequence>
<protein>
    <submittedName>
        <fullName evidence="1">Uncharacterized protein</fullName>
    </submittedName>
</protein>
<evidence type="ECO:0000313" key="1">
    <source>
        <dbReference type="EMBL" id="KAH7970985.1"/>
    </source>
</evidence>